<reference evidence="1 2" key="1">
    <citation type="submission" date="2016-11" db="EMBL/GenBank/DDBJ databases">
        <authorList>
            <person name="Jaros S."/>
            <person name="Januszkiewicz K."/>
            <person name="Wedrychowicz H."/>
        </authorList>
    </citation>
    <scope>NUCLEOTIDE SEQUENCE [LARGE SCALE GENOMIC DNA]</scope>
    <source>
        <strain evidence="1 2">DSM 6792</strain>
    </source>
</reference>
<name>A0A1M5R951_FLAJO</name>
<gene>
    <name evidence="1" type="ORF">SAMN05444388_10860</name>
</gene>
<dbReference type="EMBL" id="FQWH01000008">
    <property type="protein sequence ID" value="SHH22882.1"/>
    <property type="molecule type" value="Genomic_DNA"/>
</dbReference>
<dbReference type="Proteomes" id="UP000184112">
    <property type="component" value="Unassembled WGS sequence"/>
</dbReference>
<accession>A0A1M5R951</accession>
<sequence>MILLHLRTVYFAKFGMIFDASKLMKKLLLISLLLSKSVLIGQTVLNSFPLNLNNPSDEGQIINAEDVKTHDIYVFASDDKKTTILKYNKSLFLTTQFTDSIKFASNRNLIGYSIGEDKNPLLYWASANLRNIRIVKYFPEMKTSRSLNFDFPDNHEYIITSFQKDNAFYLLAKERAQQHLLLYKFDNGNCEIKMFDFSSFAFQNGGGKSLSFSSLIRYYPIQKMDLNDFNPIDKTAAINKMYVLDGHIILTLDYNSKKTHVFDLNIETSDIKEKFFNLPVSQKPIQTANSFYYDKKLFQIAANKDEFLFDIKDFDSGNSIKNTALTKNDTIQFKNSPFLVQTDNNRPQQIKNTAKFLKNLANLSAGISVTKNGENNFITFGGYIEYVNTDYLYNTDEILNFSGMRTQSKMVYFDSMLNKNLDFVKNEKPDPLAIDNLYFFLNTNNTIILQNTLRLKDFYILSYYDPALKQLVMRKFTDGFTNEGPGNPIMNKSVFSKPASFDPIKSH</sequence>
<evidence type="ECO:0000313" key="1">
    <source>
        <dbReference type="EMBL" id="SHH22882.1"/>
    </source>
</evidence>
<organism evidence="1 2">
    <name type="scientific">Flavobacterium johnsoniae</name>
    <name type="common">Cytophaga johnsonae</name>
    <dbReference type="NCBI Taxonomy" id="986"/>
    <lineage>
        <taxon>Bacteria</taxon>
        <taxon>Pseudomonadati</taxon>
        <taxon>Bacteroidota</taxon>
        <taxon>Flavobacteriia</taxon>
        <taxon>Flavobacteriales</taxon>
        <taxon>Flavobacteriaceae</taxon>
        <taxon>Flavobacterium</taxon>
    </lineage>
</organism>
<dbReference type="AlphaFoldDB" id="A0A1M5R951"/>
<proteinExistence type="predicted"/>
<protein>
    <submittedName>
        <fullName evidence="1">Uncharacterized protein</fullName>
    </submittedName>
</protein>
<evidence type="ECO:0000313" key="2">
    <source>
        <dbReference type="Proteomes" id="UP000184112"/>
    </source>
</evidence>